<dbReference type="Proteomes" id="UP001642409">
    <property type="component" value="Unassembled WGS sequence"/>
</dbReference>
<accession>A0AA86Q6V0</accession>
<proteinExistence type="predicted"/>
<name>A0AA86Q6V0_9EUKA</name>
<keyword evidence="3" id="KW-1185">Reference proteome</keyword>
<gene>
    <name evidence="2" type="ORF">HINF_LOCUS27726</name>
    <name evidence="1" type="ORF">HINF_LOCUS41045</name>
</gene>
<dbReference type="EMBL" id="CAXDID020000086">
    <property type="protein sequence ID" value="CAL6020705.1"/>
    <property type="molecule type" value="Genomic_DNA"/>
</dbReference>
<comment type="caution">
    <text evidence="1">The sequence shown here is derived from an EMBL/GenBank/DDBJ whole genome shotgun (WGS) entry which is preliminary data.</text>
</comment>
<evidence type="ECO:0000313" key="1">
    <source>
        <dbReference type="EMBL" id="CAI9953400.1"/>
    </source>
</evidence>
<dbReference type="AlphaFoldDB" id="A0AA86Q6V0"/>
<organism evidence="1">
    <name type="scientific">Hexamita inflata</name>
    <dbReference type="NCBI Taxonomy" id="28002"/>
    <lineage>
        <taxon>Eukaryota</taxon>
        <taxon>Metamonada</taxon>
        <taxon>Diplomonadida</taxon>
        <taxon>Hexamitidae</taxon>
        <taxon>Hexamitinae</taxon>
        <taxon>Hexamita</taxon>
    </lineage>
</organism>
<protein>
    <submittedName>
        <fullName evidence="1">Uncharacterized protein</fullName>
    </submittedName>
</protein>
<evidence type="ECO:0000313" key="2">
    <source>
        <dbReference type="EMBL" id="CAL6020705.1"/>
    </source>
</evidence>
<reference evidence="2 3" key="2">
    <citation type="submission" date="2024-07" db="EMBL/GenBank/DDBJ databases">
        <authorList>
            <person name="Akdeniz Z."/>
        </authorList>
    </citation>
    <scope>NUCLEOTIDE SEQUENCE [LARGE SCALE GENOMIC DNA]</scope>
</reference>
<dbReference type="EMBL" id="CATOUU010000838">
    <property type="protein sequence ID" value="CAI9953400.1"/>
    <property type="molecule type" value="Genomic_DNA"/>
</dbReference>
<evidence type="ECO:0000313" key="3">
    <source>
        <dbReference type="Proteomes" id="UP001642409"/>
    </source>
</evidence>
<sequence>MRSPNSRLQYKQANIDESTIRVEDIQSGQYDESLQDALGYLQQPQAMLKVKGFDLLLVGGHYDAFDDSEMADMIYDEILQIFNLTDAPQLIQSLCQGLATVCSCVSMQSVSNYCALLMQRLYLTLKQAHSLAYPESLCINTLSILHACDYFIKRLCSQPETAFTRVQETEQVSDAFQLLLNLSIQIFGQYGQEFVSTVNGQISEPSRHISLLIQVYVQMSVFLDIVLSHPFTNLQVVQRFDVRTAQQLVRGLSNNQPLVSQLVRLFSGAVFQVIEDAEYYLQLIRADSISLIEQVLVSRVFASRIFQILLDNSIVSKYIDLAIACVSQITDDRVFDDVSLIHQLCVHVCKPRSQLDPFLRAAYSNFIQRIEDLRFSAFGPVLGQKLINSLFENKIFDFVLGVGGNARYSVIQQALCRILCSRFVFVAVAHSKLSQILMKQLMNQILDLMQQNKLRSGCYQLKAFVNLILCQKEPEMFMRQFQEWNGIVRLYTAKKRALRVTNGDVIVYAVLQKCQKLFEEWYGTEGQVFDGGRLRQYLEIQGDISQDKPFLAQMIQSEEVNALMDEMGV</sequence>
<reference evidence="1" key="1">
    <citation type="submission" date="2023-06" db="EMBL/GenBank/DDBJ databases">
        <authorList>
            <person name="Kurt Z."/>
        </authorList>
    </citation>
    <scope>NUCLEOTIDE SEQUENCE</scope>
</reference>